<evidence type="ECO:0000313" key="2">
    <source>
        <dbReference type="Proteomes" id="UP001596250"/>
    </source>
</evidence>
<dbReference type="Proteomes" id="UP001596250">
    <property type="component" value="Unassembled WGS sequence"/>
</dbReference>
<protein>
    <submittedName>
        <fullName evidence="1">Uncharacterized protein</fullName>
    </submittedName>
</protein>
<reference evidence="2" key="1">
    <citation type="journal article" date="2019" name="Int. J. Syst. Evol. Microbiol.">
        <title>The Global Catalogue of Microorganisms (GCM) 10K type strain sequencing project: providing services to taxonomists for standard genome sequencing and annotation.</title>
        <authorList>
            <consortium name="The Broad Institute Genomics Platform"/>
            <consortium name="The Broad Institute Genome Sequencing Center for Infectious Disease"/>
            <person name="Wu L."/>
            <person name="Ma J."/>
        </authorList>
    </citation>
    <scope>NUCLEOTIDE SEQUENCE [LARGE SCALE GENOMIC DNA]</scope>
    <source>
        <strain evidence="2">CCM 8749</strain>
    </source>
</reference>
<dbReference type="RefSeq" id="WP_379895762.1">
    <property type="nucleotide sequence ID" value="NZ_CBCSCT010000015.1"/>
</dbReference>
<proteinExistence type="predicted"/>
<evidence type="ECO:0000313" key="1">
    <source>
        <dbReference type="EMBL" id="MFC5988300.1"/>
    </source>
</evidence>
<organism evidence="1 2">
    <name type="scientific">Marinicrinis lubricantis</name>
    <dbReference type="NCBI Taxonomy" id="2086470"/>
    <lineage>
        <taxon>Bacteria</taxon>
        <taxon>Bacillati</taxon>
        <taxon>Bacillota</taxon>
        <taxon>Bacilli</taxon>
        <taxon>Bacillales</taxon>
        <taxon>Paenibacillaceae</taxon>
    </lineage>
</organism>
<gene>
    <name evidence="1" type="ORF">ACFPXP_18000</name>
</gene>
<sequence length="76" mass="9237">MKKIEVFRKDKWNMIHVEIQGKQLVVREISDQWGEDTHIFLSRPALMDWVQERFSAQRFEGSEEERLSIIEKFKEV</sequence>
<dbReference type="EMBL" id="JBHSQV010000179">
    <property type="protein sequence ID" value="MFC5988300.1"/>
    <property type="molecule type" value="Genomic_DNA"/>
</dbReference>
<comment type="caution">
    <text evidence="1">The sequence shown here is derived from an EMBL/GenBank/DDBJ whole genome shotgun (WGS) entry which is preliminary data.</text>
</comment>
<accession>A0ABW1IT48</accession>
<name>A0ABW1IT48_9BACL</name>
<keyword evidence="2" id="KW-1185">Reference proteome</keyword>